<evidence type="ECO:0000256" key="1">
    <source>
        <dbReference type="SAM" id="MobiDB-lite"/>
    </source>
</evidence>
<keyword evidence="3" id="KW-1185">Reference proteome</keyword>
<feature type="region of interest" description="Disordered" evidence="1">
    <location>
        <begin position="23"/>
        <end position="75"/>
    </location>
</feature>
<comment type="caution">
    <text evidence="2">The sequence shown here is derived from an EMBL/GenBank/DDBJ whole genome shotgun (WGS) entry which is preliminary data.</text>
</comment>
<accession>A0AAV9J498</accession>
<name>A0AAV9J498_9PEZI</name>
<dbReference type="AlphaFoldDB" id="A0AAV9J498"/>
<dbReference type="Proteomes" id="UP001324427">
    <property type="component" value="Unassembled WGS sequence"/>
</dbReference>
<proteinExistence type="predicted"/>
<feature type="non-terminal residue" evidence="2">
    <location>
        <position position="1"/>
    </location>
</feature>
<dbReference type="EMBL" id="JAVFHQ010000096">
    <property type="protein sequence ID" value="KAK4539395.1"/>
    <property type="molecule type" value="Genomic_DNA"/>
</dbReference>
<sequence>QQESKRHQMKKAERRLAFVARKDAETAAAAAPSLDVVPPPKRKGSPRLEEDAASAKRRFAVAAREPRAPTPEPAHDVPLLHVCVASPERQAKLVRQIIDRLGQPPTNASSGLGEPDRAPLDGCSSKPSSVCPEGTAEASQAGSSPAALTGSNPVALDSQKAKCEGYETAMWQILLAAGYKPEDCHNAIDSSLP</sequence>
<protein>
    <submittedName>
        <fullName evidence="2">Uncharacterized protein</fullName>
    </submittedName>
</protein>
<evidence type="ECO:0000313" key="3">
    <source>
        <dbReference type="Proteomes" id="UP001324427"/>
    </source>
</evidence>
<feature type="region of interest" description="Disordered" evidence="1">
    <location>
        <begin position="100"/>
        <end position="153"/>
    </location>
</feature>
<organism evidence="2 3">
    <name type="scientific">Oleoguttula mirabilis</name>
    <dbReference type="NCBI Taxonomy" id="1507867"/>
    <lineage>
        <taxon>Eukaryota</taxon>
        <taxon>Fungi</taxon>
        <taxon>Dikarya</taxon>
        <taxon>Ascomycota</taxon>
        <taxon>Pezizomycotina</taxon>
        <taxon>Dothideomycetes</taxon>
        <taxon>Dothideomycetidae</taxon>
        <taxon>Mycosphaerellales</taxon>
        <taxon>Teratosphaeriaceae</taxon>
        <taxon>Oleoguttula</taxon>
    </lineage>
</organism>
<reference evidence="2 3" key="1">
    <citation type="submission" date="2021-11" db="EMBL/GenBank/DDBJ databases">
        <title>Black yeast isolated from Biological Soil Crust.</title>
        <authorList>
            <person name="Kurbessoian T."/>
        </authorList>
    </citation>
    <scope>NUCLEOTIDE SEQUENCE [LARGE SCALE GENOMIC DNA]</scope>
    <source>
        <strain evidence="2 3">CCFEE 5522</strain>
    </source>
</reference>
<evidence type="ECO:0000313" key="2">
    <source>
        <dbReference type="EMBL" id="KAK4539395.1"/>
    </source>
</evidence>
<gene>
    <name evidence="2" type="ORF">LTR36_010958</name>
</gene>